<organism evidence="18 19">
    <name type="scientific">Trichogramma kaykai</name>
    <dbReference type="NCBI Taxonomy" id="54128"/>
    <lineage>
        <taxon>Eukaryota</taxon>
        <taxon>Metazoa</taxon>
        <taxon>Ecdysozoa</taxon>
        <taxon>Arthropoda</taxon>
        <taxon>Hexapoda</taxon>
        <taxon>Insecta</taxon>
        <taxon>Pterygota</taxon>
        <taxon>Neoptera</taxon>
        <taxon>Endopterygota</taxon>
        <taxon>Hymenoptera</taxon>
        <taxon>Apocrita</taxon>
        <taxon>Proctotrupomorpha</taxon>
        <taxon>Chalcidoidea</taxon>
        <taxon>Trichogrammatidae</taxon>
        <taxon>Trichogramma</taxon>
    </lineage>
</organism>
<dbReference type="SUPFAM" id="SSF82114">
    <property type="entry name" value="Riboflavin kinase-like"/>
    <property type="match status" value="1"/>
</dbReference>
<keyword evidence="11" id="KW-0862">Zinc</keyword>
<dbReference type="AlphaFoldDB" id="A0ABD2XIQ8"/>
<dbReference type="InterPro" id="IPR023465">
    <property type="entry name" value="Riboflavin_kinase_dom_sf"/>
</dbReference>
<evidence type="ECO:0000256" key="8">
    <source>
        <dbReference type="ARBA" id="ARBA00022723"/>
    </source>
</evidence>
<evidence type="ECO:0000256" key="15">
    <source>
        <dbReference type="ARBA" id="ARBA00054097"/>
    </source>
</evidence>
<dbReference type="Proteomes" id="UP001627154">
    <property type="component" value="Unassembled WGS sequence"/>
</dbReference>
<keyword evidence="7" id="KW-0808">Transferase</keyword>
<proteinExistence type="predicted"/>
<evidence type="ECO:0000256" key="7">
    <source>
        <dbReference type="ARBA" id="ARBA00022679"/>
    </source>
</evidence>
<dbReference type="InterPro" id="IPR023468">
    <property type="entry name" value="Riboflavin_kinase"/>
</dbReference>
<evidence type="ECO:0000256" key="5">
    <source>
        <dbReference type="ARBA" id="ARBA00022630"/>
    </source>
</evidence>
<comment type="function">
    <text evidence="15">Catalyzes the phosphorylation of riboflavin (vitamin B2) to form flavin-mononucleotide (FMN), hence rate-limiting enzyme in the synthesis of FAD. Essential for TNF-induced reactive oxygen species (ROS) production. Through its interaction with both TNFRSF1A and CYBA, physically and functionally couples TNFRSF1A to NADPH oxidase. TNF-activation of RFK may enhance the incorporation of FAD in NADPH oxidase, a critical step for the assembly and activation of NADPH oxidase.</text>
</comment>
<keyword evidence="8" id="KW-0479">Metal-binding</keyword>
<evidence type="ECO:0000256" key="6">
    <source>
        <dbReference type="ARBA" id="ARBA00022643"/>
    </source>
</evidence>
<reference evidence="18 19" key="1">
    <citation type="journal article" date="2024" name="bioRxiv">
        <title>A reference genome for Trichogramma kaykai: A tiny desert-dwelling parasitoid wasp with competing sex-ratio distorters.</title>
        <authorList>
            <person name="Culotta J."/>
            <person name="Lindsey A.R."/>
        </authorList>
    </citation>
    <scope>NUCLEOTIDE SEQUENCE [LARGE SCALE GENOMIC DNA]</scope>
    <source>
        <strain evidence="18 19">KSX58</strain>
    </source>
</reference>
<dbReference type="GO" id="GO:0005524">
    <property type="term" value="F:ATP binding"/>
    <property type="evidence" value="ECO:0007669"/>
    <property type="project" value="UniProtKB-KW"/>
</dbReference>
<keyword evidence="19" id="KW-1185">Reference proteome</keyword>
<comment type="caution">
    <text evidence="18">The sequence shown here is derived from an EMBL/GenBank/DDBJ whole genome shotgun (WGS) entry which is preliminary data.</text>
</comment>
<dbReference type="GO" id="GO:0046872">
    <property type="term" value="F:metal ion binding"/>
    <property type="evidence" value="ECO:0007669"/>
    <property type="project" value="UniProtKB-KW"/>
</dbReference>
<evidence type="ECO:0000256" key="14">
    <source>
        <dbReference type="ARBA" id="ARBA00050912"/>
    </source>
</evidence>
<dbReference type="EMBL" id="JBJJXI010000021">
    <property type="protein sequence ID" value="KAL3405308.1"/>
    <property type="molecule type" value="Genomic_DNA"/>
</dbReference>
<feature type="domain" description="Riboflavin kinase" evidence="17">
    <location>
        <begin position="6"/>
        <end position="133"/>
    </location>
</feature>
<comment type="pathway">
    <text evidence="2">Cofactor biosynthesis; FMN biosynthesis; FMN from riboflavin (ATP route): step 1/1.</text>
</comment>
<dbReference type="Pfam" id="PF01687">
    <property type="entry name" value="Flavokinase"/>
    <property type="match status" value="1"/>
</dbReference>
<keyword evidence="5" id="KW-0285">Flavoprotein</keyword>
<evidence type="ECO:0000256" key="12">
    <source>
        <dbReference type="ARBA" id="ARBA00022840"/>
    </source>
</evidence>
<evidence type="ECO:0000256" key="1">
    <source>
        <dbReference type="ARBA" id="ARBA00001947"/>
    </source>
</evidence>
<keyword evidence="12" id="KW-0067">ATP-binding</keyword>
<sequence>MVAKSYLPYYAAGKVIAGFGRGSKALGCPTANLPEEVIEALPAEFETGIYYGWASLEKSIYKMVMSIGWNPFYKNEKKSMEVHLLHEFENDFYGKELKVLVLGYVRPELNFASVDELITAIHSDIDVAAKSLDEPLMAKYKEDSFLSS</sequence>
<dbReference type="PANTHER" id="PTHR22749">
    <property type="entry name" value="RIBOFLAVIN KINASE/FMN ADENYLYLTRANSFERASE"/>
    <property type="match status" value="1"/>
</dbReference>
<dbReference type="SMART" id="SM00904">
    <property type="entry name" value="Flavokinase"/>
    <property type="match status" value="1"/>
</dbReference>
<evidence type="ECO:0000256" key="4">
    <source>
        <dbReference type="ARBA" id="ARBA00017394"/>
    </source>
</evidence>
<evidence type="ECO:0000256" key="2">
    <source>
        <dbReference type="ARBA" id="ARBA00005201"/>
    </source>
</evidence>
<dbReference type="Gene3D" id="2.40.30.30">
    <property type="entry name" value="Riboflavin kinase-like"/>
    <property type="match status" value="1"/>
</dbReference>
<evidence type="ECO:0000256" key="9">
    <source>
        <dbReference type="ARBA" id="ARBA00022741"/>
    </source>
</evidence>
<evidence type="ECO:0000313" key="18">
    <source>
        <dbReference type="EMBL" id="KAL3405308.1"/>
    </source>
</evidence>
<name>A0ABD2XIQ8_9HYME</name>
<evidence type="ECO:0000313" key="19">
    <source>
        <dbReference type="Proteomes" id="UP001627154"/>
    </source>
</evidence>
<dbReference type="FunFam" id="2.40.30.30:FF:000002">
    <property type="entry name" value="Riboflavin kinase, putative"/>
    <property type="match status" value="1"/>
</dbReference>
<protein>
    <recommendedName>
        <fullName evidence="4">Riboflavin kinase</fullName>
        <ecNumber evidence="3">2.7.1.26</ecNumber>
    </recommendedName>
    <alternativeName>
        <fullName evidence="16">ATP:riboflavin 5'-phosphotransferase</fullName>
    </alternativeName>
    <alternativeName>
        <fullName evidence="13">Flavokinase</fullName>
    </alternativeName>
</protein>
<evidence type="ECO:0000256" key="10">
    <source>
        <dbReference type="ARBA" id="ARBA00022777"/>
    </source>
</evidence>
<keyword evidence="6" id="KW-0288">FMN</keyword>
<dbReference type="PANTHER" id="PTHR22749:SF6">
    <property type="entry name" value="RIBOFLAVIN KINASE"/>
    <property type="match status" value="1"/>
</dbReference>
<evidence type="ECO:0000256" key="16">
    <source>
        <dbReference type="ARBA" id="ARBA00077632"/>
    </source>
</evidence>
<evidence type="ECO:0000259" key="17">
    <source>
        <dbReference type="SMART" id="SM00904"/>
    </source>
</evidence>
<gene>
    <name evidence="18" type="ORF">TKK_002338</name>
</gene>
<keyword evidence="9" id="KW-0547">Nucleotide-binding</keyword>
<comment type="catalytic activity">
    <reaction evidence="14">
        <text>riboflavin + ATP = FMN + ADP + H(+)</text>
        <dbReference type="Rhea" id="RHEA:14357"/>
        <dbReference type="ChEBI" id="CHEBI:15378"/>
        <dbReference type="ChEBI" id="CHEBI:30616"/>
        <dbReference type="ChEBI" id="CHEBI:57986"/>
        <dbReference type="ChEBI" id="CHEBI:58210"/>
        <dbReference type="ChEBI" id="CHEBI:456216"/>
        <dbReference type="EC" id="2.7.1.26"/>
    </reaction>
    <physiologicalReaction direction="left-to-right" evidence="14">
        <dbReference type="Rhea" id="RHEA:14358"/>
    </physiologicalReaction>
</comment>
<evidence type="ECO:0000256" key="13">
    <source>
        <dbReference type="ARBA" id="ARBA00029789"/>
    </source>
</evidence>
<evidence type="ECO:0000256" key="11">
    <source>
        <dbReference type="ARBA" id="ARBA00022833"/>
    </source>
</evidence>
<keyword evidence="10" id="KW-0418">Kinase</keyword>
<dbReference type="InterPro" id="IPR015865">
    <property type="entry name" value="Riboflavin_kinase_bac/euk"/>
</dbReference>
<dbReference type="EC" id="2.7.1.26" evidence="3"/>
<evidence type="ECO:0000256" key="3">
    <source>
        <dbReference type="ARBA" id="ARBA00012105"/>
    </source>
</evidence>
<accession>A0ABD2XIQ8</accession>
<dbReference type="GO" id="GO:0006771">
    <property type="term" value="P:riboflavin metabolic process"/>
    <property type="evidence" value="ECO:0007669"/>
    <property type="project" value="UniProtKB-ARBA"/>
</dbReference>
<comment type="cofactor">
    <cofactor evidence="1">
        <name>Zn(2+)</name>
        <dbReference type="ChEBI" id="CHEBI:29105"/>
    </cofactor>
</comment>
<dbReference type="GO" id="GO:0008531">
    <property type="term" value="F:riboflavin kinase activity"/>
    <property type="evidence" value="ECO:0007669"/>
    <property type="project" value="UniProtKB-EC"/>
</dbReference>